<keyword evidence="2" id="KW-0521">NADP</keyword>
<name>A0A4Z0YHI9_9PEZI</name>
<evidence type="ECO:0000256" key="5">
    <source>
        <dbReference type="PIRSR" id="PIRSR000097-2"/>
    </source>
</evidence>
<dbReference type="STRING" id="37992.A0A4Z0YHI9"/>
<evidence type="ECO:0000256" key="1">
    <source>
        <dbReference type="ARBA" id="ARBA00007905"/>
    </source>
</evidence>
<dbReference type="Gene3D" id="3.20.20.100">
    <property type="entry name" value="NADP-dependent oxidoreductase domain"/>
    <property type="match status" value="1"/>
</dbReference>
<evidence type="ECO:0000256" key="3">
    <source>
        <dbReference type="ARBA" id="ARBA00023002"/>
    </source>
</evidence>
<organism evidence="8 9">
    <name type="scientific">Xylaria hypoxylon</name>
    <dbReference type="NCBI Taxonomy" id="37992"/>
    <lineage>
        <taxon>Eukaryota</taxon>
        <taxon>Fungi</taxon>
        <taxon>Dikarya</taxon>
        <taxon>Ascomycota</taxon>
        <taxon>Pezizomycotina</taxon>
        <taxon>Sordariomycetes</taxon>
        <taxon>Xylariomycetidae</taxon>
        <taxon>Xylariales</taxon>
        <taxon>Xylariaceae</taxon>
        <taxon>Xylaria</taxon>
    </lineage>
</organism>
<keyword evidence="3" id="KW-0560">Oxidoreductase</keyword>
<sequence length="325" mass="35955">MDMPKYFVLNDGHKVPSVGLGTFQGDEGNSKVKEAVKLALKLGYRHIDGAAAYGNEGEIGQGIKESGIPREEIFVTSKLPQTAHAPASVQKALSQTLKDADLDYVPHAYKADEDLKTIRHASGNGKPAIDYDLSRNYALTWKAMEALVKTGRVRSIGLSNFNILKMKNLLSTAEIVPAVNQVELHPYLPQNELLEFSRRYGILLMAHQPLGGRPVGVVRAHSDIPRPIDDPILIATASRLDKSTAQTALSWAVQKGIPVVPKSVQEHHLRQNLQLFRLCDTDFRSIEDLLSRRGAVRFLDPSPHIGFNIFDEENDQPTADKAPWD</sequence>
<dbReference type="PANTHER" id="PTHR43827:SF3">
    <property type="entry name" value="NADP-DEPENDENT OXIDOREDUCTASE DOMAIN-CONTAINING PROTEIN"/>
    <property type="match status" value="1"/>
</dbReference>
<dbReference type="AlphaFoldDB" id="A0A4Z0YHI9"/>
<dbReference type="Proteomes" id="UP000297716">
    <property type="component" value="Unassembled WGS sequence"/>
</dbReference>
<evidence type="ECO:0000259" key="7">
    <source>
        <dbReference type="Pfam" id="PF00248"/>
    </source>
</evidence>
<feature type="site" description="Lowers pKa of active site Tyr" evidence="6">
    <location>
        <position position="78"/>
    </location>
</feature>
<dbReference type="InterPro" id="IPR020471">
    <property type="entry name" value="AKR"/>
</dbReference>
<dbReference type="CDD" id="cd19071">
    <property type="entry name" value="AKR_AKR1-5-like"/>
    <property type="match status" value="1"/>
</dbReference>
<dbReference type="PRINTS" id="PR00069">
    <property type="entry name" value="ALDKETRDTASE"/>
</dbReference>
<dbReference type="OrthoDB" id="416253at2759"/>
<gene>
    <name evidence="8" type="ORF">E0Z10_g5853</name>
</gene>
<evidence type="ECO:0000256" key="2">
    <source>
        <dbReference type="ARBA" id="ARBA00022857"/>
    </source>
</evidence>
<dbReference type="PIRSF" id="PIRSF000097">
    <property type="entry name" value="AKR"/>
    <property type="match status" value="1"/>
</dbReference>
<dbReference type="PANTHER" id="PTHR43827">
    <property type="entry name" value="2,5-DIKETO-D-GLUCONIC ACID REDUCTASE"/>
    <property type="match status" value="1"/>
</dbReference>
<dbReference type="PROSITE" id="PS00062">
    <property type="entry name" value="ALDOKETO_REDUCTASE_2"/>
    <property type="match status" value="1"/>
</dbReference>
<feature type="binding site" evidence="5">
    <location>
        <position position="120"/>
    </location>
    <ligand>
        <name>substrate</name>
    </ligand>
</feature>
<feature type="active site" description="Proton donor" evidence="4">
    <location>
        <position position="53"/>
    </location>
</feature>
<dbReference type="InterPro" id="IPR036812">
    <property type="entry name" value="NAD(P)_OxRdtase_dom_sf"/>
</dbReference>
<comment type="caution">
    <text evidence="8">The sequence shown here is derived from an EMBL/GenBank/DDBJ whole genome shotgun (WGS) entry which is preliminary data.</text>
</comment>
<evidence type="ECO:0000313" key="9">
    <source>
        <dbReference type="Proteomes" id="UP000297716"/>
    </source>
</evidence>
<evidence type="ECO:0000256" key="4">
    <source>
        <dbReference type="PIRSR" id="PIRSR000097-1"/>
    </source>
</evidence>
<keyword evidence="9" id="KW-1185">Reference proteome</keyword>
<dbReference type="PROSITE" id="PS00798">
    <property type="entry name" value="ALDOKETO_REDUCTASE_1"/>
    <property type="match status" value="1"/>
</dbReference>
<feature type="domain" description="NADP-dependent oxidoreductase" evidence="7">
    <location>
        <begin position="19"/>
        <end position="289"/>
    </location>
</feature>
<evidence type="ECO:0000256" key="6">
    <source>
        <dbReference type="PIRSR" id="PIRSR000097-3"/>
    </source>
</evidence>
<dbReference type="InterPro" id="IPR018170">
    <property type="entry name" value="Aldo/ket_reductase_CS"/>
</dbReference>
<proteinExistence type="inferred from homology"/>
<evidence type="ECO:0000313" key="8">
    <source>
        <dbReference type="EMBL" id="TGJ82897.1"/>
    </source>
</evidence>
<protein>
    <recommendedName>
        <fullName evidence="7">NADP-dependent oxidoreductase domain-containing protein</fullName>
    </recommendedName>
</protein>
<reference evidence="8 9" key="1">
    <citation type="submission" date="2019-03" db="EMBL/GenBank/DDBJ databases">
        <title>Draft genome sequence of Xylaria hypoxylon DSM 108379, a ubiquitous saprotrophic-parasitic fungi on hardwood.</title>
        <authorList>
            <person name="Buettner E."/>
            <person name="Leonhardt S."/>
            <person name="Gebauer A.M."/>
            <person name="Liers C."/>
            <person name="Hofrichter M."/>
            <person name="Kellner H."/>
        </authorList>
    </citation>
    <scope>NUCLEOTIDE SEQUENCE [LARGE SCALE GENOMIC DNA]</scope>
    <source>
        <strain evidence="8 9">DSM 108379</strain>
    </source>
</reference>
<dbReference type="Pfam" id="PF00248">
    <property type="entry name" value="Aldo_ket_red"/>
    <property type="match status" value="1"/>
</dbReference>
<dbReference type="InterPro" id="IPR023210">
    <property type="entry name" value="NADP_OxRdtase_dom"/>
</dbReference>
<dbReference type="EMBL" id="SKBN01000111">
    <property type="protein sequence ID" value="TGJ82897.1"/>
    <property type="molecule type" value="Genomic_DNA"/>
</dbReference>
<dbReference type="GO" id="GO:0016616">
    <property type="term" value="F:oxidoreductase activity, acting on the CH-OH group of donors, NAD or NADP as acceptor"/>
    <property type="evidence" value="ECO:0007669"/>
    <property type="project" value="UniProtKB-ARBA"/>
</dbReference>
<dbReference type="SUPFAM" id="SSF51430">
    <property type="entry name" value="NAD(P)-linked oxidoreductase"/>
    <property type="match status" value="1"/>
</dbReference>
<accession>A0A4Z0YHI9</accession>
<comment type="similarity">
    <text evidence="1">Belongs to the aldo/keto reductase family.</text>
</comment>